<keyword evidence="1" id="KW-0813">Transport</keyword>
<dbReference type="GO" id="GO:0000145">
    <property type="term" value="C:exocyst"/>
    <property type="evidence" value="ECO:0007669"/>
    <property type="project" value="UniProtKB-UniRule"/>
</dbReference>
<dbReference type="InterPro" id="IPR039682">
    <property type="entry name" value="Sec8/EXOC4"/>
</dbReference>
<sequence length="575" mass="65735">MVLSYYLIPTDKDKTDVLEQTRTLFVMRENDHNRNQSKLLYRDVLDRFEALSLGKSSVMDTAGVEEAVAVDHYANDGLAQRHRTLVSPDIEHAPLLFLSASQFVKRVNISLKRTINESTDEYNPTPEKSDPIGFLQRFYRQVFMPEAELQITNMFYKSLSASDSFQPLYNYGNEIERPVFRSAAALAPLIKSYESLHKNSILGVNGDKWKVLVGIAEKYYERSLTRFHDAVSSSEGKKKTSAEWSKNQSLINIMTEKLNQFTEKSSNINEDGDLSELHESVKKEILVIDSLKQERSLFYNEMIFDPKKLVFLAQLRQSLNYVYNKIMDIKDLDLPGKGYKSSSSFSSKKIISSLSYYSALSKECLVLLRVEIIAHIIYYLDLATRESSYNSIELGINPSDNMDDIIAATMPDQYILALNSDLTLLYEKMSLYFFDYELGILFNGISYFMANYLVANSKHIRSFDYVGCQKMYKNIVCLQQNLTNISLTLENGLDIAKTYYSLFESETKSQDSGFILKHISENGVIYKFNEYKQIFDFAYAAKQHGSGSGPSIVANISKSAEYKEFISKLTLLVSR</sequence>
<dbReference type="GO" id="GO:0090522">
    <property type="term" value="P:vesicle tethering involved in exocytosis"/>
    <property type="evidence" value="ECO:0007669"/>
    <property type="project" value="UniProtKB-UniRule"/>
</dbReference>
<gene>
    <name evidence="2" type="ORF">AYI70_g1513</name>
</gene>
<organism evidence="2 3">
    <name type="scientific">Smittium culicis</name>
    <dbReference type="NCBI Taxonomy" id="133412"/>
    <lineage>
        <taxon>Eukaryota</taxon>
        <taxon>Fungi</taxon>
        <taxon>Fungi incertae sedis</taxon>
        <taxon>Zoopagomycota</taxon>
        <taxon>Kickxellomycotina</taxon>
        <taxon>Harpellomycetes</taxon>
        <taxon>Harpellales</taxon>
        <taxon>Legeriomycetaceae</taxon>
        <taxon>Smittium</taxon>
    </lineage>
</organism>
<reference evidence="2 3" key="1">
    <citation type="submission" date="2017-01" db="EMBL/GenBank/DDBJ databases">
        <authorList>
            <person name="Mah S.A."/>
            <person name="Swanson W.J."/>
            <person name="Moy G.W."/>
            <person name="Vacquier V.D."/>
        </authorList>
    </citation>
    <scope>NUCLEOTIDE SEQUENCE [LARGE SCALE GENOMIC DNA]</scope>
    <source>
        <strain evidence="2 3">GSMNP</strain>
    </source>
</reference>
<name>A0A1R1YCL4_9FUNG</name>
<accession>A0A1R1YCL4</accession>
<evidence type="ECO:0000313" key="3">
    <source>
        <dbReference type="Proteomes" id="UP000187283"/>
    </source>
</evidence>
<dbReference type="PANTHER" id="PTHR14146:SF0">
    <property type="entry name" value="EXOCYST COMPLEX COMPONENT 4"/>
    <property type="match status" value="1"/>
</dbReference>
<dbReference type="GO" id="GO:0006612">
    <property type="term" value="P:protein targeting to membrane"/>
    <property type="evidence" value="ECO:0007669"/>
    <property type="project" value="UniProtKB-UniRule"/>
</dbReference>
<dbReference type="GO" id="GO:0006893">
    <property type="term" value="P:Golgi to plasma membrane transport"/>
    <property type="evidence" value="ECO:0007669"/>
    <property type="project" value="TreeGrafter"/>
</dbReference>
<dbReference type="PANTHER" id="PTHR14146">
    <property type="entry name" value="EXOCYST COMPLEX COMPONENT 4"/>
    <property type="match status" value="1"/>
</dbReference>
<keyword evidence="3" id="KW-1185">Reference proteome</keyword>
<evidence type="ECO:0000313" key="2">
    <source>
        <dbReference type="EMBL" id="OMJ24545.1"/>
    </source>
</evidence>
<keyword evidence="1" id="KW-0653">Protein transport</keyword>
<dbReference type="OrthoDB" id="272977at2759"/>
<dbReference type="AlphaFoldDB" id="A0A1R1YCL4"/>
<keyword evidence="1" id="KW-0268">Exocytosis</keyword>
<proteinExistence type="inferred from homology"/>
<dbReference type="GO" id="GO:0015031">
    <property type="term" value="P:protein transport"/>
    <property type="evidence" value="ECO:0007669"/>
    <property type="project" value="UniProtKB-KW"/>
</dbReference>
<dbReference type="EMBL" id="LSSN01000323">
    <property type="protein sequence ID" value="OMJ24545.1"/>
    <property type="molecule type" value="Genomic_DNA"/>
</dbReference>
<evidence type="ECO:0000256" key="1">
    <source>
        <dbReference type="RuleBase" id="RU367079"/>
    </source>
</evidence>
<protein>
    <recommendedName>
        <fullName evidence="1">Exocyst complex component Sec8</fullName>
    </recommendedName>
</protein>
<comment type="caution">
    <text evidence="2">The sequence shown here is derived from an EMBL/GenBank/DDBJ whole genome shotgun (WGS) entry which is preliminary data.</text>
</comment>
<dbReference type="Proteomes" id="UP000187283">
    <property type="component" value="Unassembled WGS sequence"/>
</dbReference>
<comment type="similarity">
    <text evidence="1">Belongs to the SEC8 family.</text>
</comment>
<dbReference type="STRING" id="133412.A0A1R1YCL4"/>
<comment type="function">
    <text evidence="1">Component of the exocyst complex involved in the docking of exocytic vesicles with fusion sites on the plasma membrane.</text>
</comment>